<organism evidence="5 6">
    <name type="scientific">Ditylenchus dipsaci</name>
    <dbReference type="NCBI Taxonomy" id="166011"/>
    <lineage>
        <taxon>Eukaryota</taxon>
        <taxon>Metazoa</taxon>
        <taxon>Ecdysozoa</taxon>
        <taxon>Nematoda</taxon>
        <taxon>Chromadorea</taxon>
        <taxon>Rhabditida</taxon>
        <taxon>Tylenchina</taxon>
        <taxon>Tylenchomorpha</taxon>
        <taxon>Sphaerularioidea</taxon>
        <taxon>Anguinidae</taxon>
        <taxon>Anguininae</taxon>
        <taxon>Ditylenchus</taxon>
    </lineage>
</organism>
<evidence type="ECO:0000313" key="6">
    <source>
        <dbReference type="WBParaSite" id="jg6712.1"/>
    </source>
</evidence>
<dbReference type="PANTHER" id="PTHR46150">
    <property type="entry name" value="RHO GTPASE-ACTIVATING PROTEIN 100F"/>
    <property type="match status" value="1"/>
</dbReference>
<feature type="region of interest" description="Disordered" evidence="2">
    <location>
        <begin position="303"/>
        <end position="334"/>
    </location>
</feature>
<dbReference type="InterPro" id="IPR057459">
    <property type="entry name" value="SYDE1/2_C2"/>
</dbReference>
<feature type="compositionally biased region" description="Polar residues" evidence="2">
    <location>
        <begin position="118"/>
        <end position="127"/>
    </location>
</feature>
<dbReference type="PROSITE" id="PS50106">
    <property type="entry name" value="PDZ"/>
    <property type="match status" value="1"/>
</dbReference>
<dbReference type="PANTHER" id="PTHR46150:SF3">
    <property type="entry name" value="RHO GTPASE-ACTIVATING PROTEIN 100F"/>
    <property type="match status" value="1"/>
</dbReference>
<dbReference type="Pfam" id="PF00595">
    <property type="entry name" value="PDZ"/>
    <property type="match status" value="1"/>
</dbReference>
<feature type="compositionally biased region" description="Low complexity" evidence="2">
    <location>
        <begin position="79"/>
        <end position="117"/>
    </location>
</feature>
<dbReference type="GO" id="GO:0097060">
    <property type="term" value="C:synaptic membrane"/>
    <property type="evidence" value="ECO:0007669"/>
    <property type="project" value="TreeGrafter"/>
</dbReference>
<dbReference type="SUPFAM" id="SSF50156">
    <property type="entry name" value="PDZ domain-like"/>
    <property type="match status" value="1"/>
</dbReference>
<feature type="domain" description="PDZ" evidence="3">
    <location>
        <begin position="162"/>
        <end position="233"/>
    </location>
</feature>
<dbReference type="InterPro" id="IPR000198">
    <property type="entry name" value="RhoGAP_dom"/>
</dbReference>
<name>A0A915EIK6_9BILA</name>
<feature type="compositionally biased region" description="Polar residues" evidence="2">
    <location>
        <begin position="322"/>
        <end position="334"/>
    </location>
</feature>
<dbReference type="InterPro" id="IPR036034">
    <property type="entry name" value="PDZ_sf"/>
</dbReference>
<dbReference type="Pfam" id="PF25336">
    <property type="entry name" value="C2_SYDE"/>
    <property type="match status" value="1"/>
</dbReference>
<dbReference type="CDD" id="cd00030">
    <property type="entry name" value="C2"/>
    <property type="match status" value="1"/>
</dbReference>
<feature type="region of interest" description="Disordered" evidence="2">
    <location>
        <begin position="666"/>
        <end position="685"/>
    </location>
</feature>
<feature type="region of interest" description="Disordered" evidence="2">
    <location>
        <begin position="490"/>
        <end position="512"/>
    </location>
</feature>
<feature type="domain" description="Rho-GAP" evidence="4">
    <location>
        <begin position="854"/>
        <end position="1078"/>
    </location>
</feature>
<reference evidence="6" key="1">
    <citation type="submission" date="2022-11" db="UniProtKB">
        <authorList>
            <consortium name="WormBaseParasite"/>
        </authorList>
    </citation>
    <scope>IDENTIFICATION</scope>
</reference>
<keyword evidence="5" id="KW-1185">Reference proteome</keyword>
<keyword evidence="1" id="KW-0343">GTPase activation</keyword>
<dbReference type="InterPro" id="IPR035892">
    <property type="entry name" value="C2_domain_sf"/>
</dbReference>
<dbReference type="GO" id="GO:0046578">
    <property type="term" value="P:regulation of Ras protein signal transduction"/>
    <property type="evidence" value="ECO:0007669"/>
    <property type="project" value="TreeGrafter"/>
</dbReference>
<feature type="compositionally biased region" description="Polar residues" evidence="2">
    <location>
        <begin position="666"/>
        <end position="678"/>
    </location>
</feature>
<dbReference type="SUPFAM" id="SSF48350">
    <property type="entry name" value="GTPase activation domain, GAP"/>
    <property type="match status" value="1"/>
</dbReference>
<accession>A0A915EIK6</accession>
<dbReference type="Gene3D" id="2.30.42.10">
    <property type="match status" value="1"/>
</dbReference>
<dbReference type="Pfam" id="PF00620">
    <property type="entry name" value="RhoGAP"/>
    <property type="match status" value="1"/>
</dbReference>
<evidence type="ECO:0000313" key="5">
    <source>
        <dbReference type="Proteomes" id="UP000887574"/>
    </source>
</evidence>
<dbReference type="InterPro" id="IPR008936">
    <property type="entry name" value="Rho_GTPase_activation_prot"/>
</dbReference>
<dbReference type="Proteomes" id="UP000887574">
    <property type="component" value="Unplaced"/>
</dbReference>
<dbReference type="Gene3D" id="1.10.555.10">
    <property type="entry name" value="Rho GTPase activation protein"/>
    <property type="match status" value="1"/>
</dbReference>
<proteinExistence type="predicted"/>
<dbReference type="GO" id="GO:0016477">
    <property type="term" value="P:cell migration"/>
    <property type="evidence" value="ECO:0007669"/>
    <property type="project" value="TreeGrafter"/>
</dbReference>
<dbReference type="CDD" id="cd06718">
    <property type="entry name" value="PDZ_Par6-like"/>
    <property type="match status" value="1"/>
</dbReference>
<dbReference type="WBParaSite" id="jg6712.1">
    <property type="protein sequence ID" value="jg6712.1"/>
    <property type="gene ID" value="jg6712"/>
</dbReference>
<dbReference type="GO" id="GO:0005096">
    <property type="term" value="F:GTPase activator activity"/>
    <property type="evidence" value="ECO:0007669"/>
    <property type="project" value="UniProtKB-KW"/>
</dbReference>
<evidence type="ECO:0000259" key="3">
    <source>
        <dbReference type="PROSITE" id="PS50106"/>
    </source>
</evidence>
<dbReference type="GO" id="GO:0030030">
    <property type="term" value="P:cell projection organization"/>
    <property type="evidence" value="ECO:0007669"/>
    <property type="project" value="TreeGrafter"/>
</dbReference>
<protein>
    <submittedName>
        <fullName evidence="6">Rho GTPase-activating protein syd-1</fullName>
    </submittedName>
</protein>
<dbReference type="GO" id="GO:0007165">
    <property type="term" value="P:signal transduction"/>
    <property type="evidence" value="ECO:0007669"/>
    <property type="project" value="InterPro"/>
</dbReference>
<dbReference type="InterPro" id="IPR001478">
    <property type="entry name" value="PDZ"/>
</dbReference>
<feature type="region of interest" description="Disordered" evidence="2">
    <location>
        <begin position="77"/>
        <end position="127"/>
    </location>
</feature>
<evidence type="ECO:0000256" key="1">
    <source>
        <dbReference type="ARBA" id="ARBA00022468"/>
    </source>
</evidence>
<evidence type="ECO:0000259" key="4">
    <source>
        <dbReference type="PROSITE" id="PS50238"/>
    </source>
</evidence>
<dbReference type="InterPro" id="IPR052118">
    <property type="entry name" value="Rho-GAP_regulator"/>
</dbReference>
<evidence type="ECO:0000256" key="2">
    <source>
        <dbReference type="SAM" id="MobiDB-lite"/>
    </source>
</evidence>
<dbReference type="PROSITE" id="PS50238">
    <property type="entry name" value="RHOGAP"/>
    <property type="match status" value="1"/>
</dbReference>
<dbReference type="SMART" id="SM00228">
    <property type="entry name" value="PDZ"/>
    <property type="match status" value="1"/>
</dbReference>
<dbReference type="AlphaFoldDB" id="A0A915EIK6"/>
<feature type="compositionally biased region" description="Low complexity" evidence="2">
    <location>
        <begin position="308"/>
        <end position="321"/>
    </location>
</feature>
<dbReference type="SUPFAM" id="SSF49562">
    <property type="entry name" value="C2 domain (Calcium/lipid-binding domain, CaLB)"/>
    <property type="match status" value="1"/>
</dbReference>
<sequence>MHAFEDDFFRGRLVIMLSNENQQKVYLLNAETFDSTYKLPVKVLLCKPRCSGLWTRIVCCACCYPRNAVVRKHLMPWGPHQQQQQQQHPQQQGPSIQQPQAGQIRSGDQQQQQLQQQSSCPPVASTSNLPEQVYRKIRECQDTRQERVQDWQNETDITVVQLIEIIKKPGQSLGLYLREGNGIDRFMGVFASRFGENSELERCGDIIRPGDEILNVNNVEVSGMSIDDVVLMLSIPRRLLLRITYLKNRRDMINLGPSSRSSACRPVVVFQKSEDQLSQHRDSVVSTSGILAKPTSTASTWLGKRVRQQQQRQVVDSQRSSLPSTSMDMGPQMSSNVNTRDVNPRHQYQGAHQPRVIDGSGKPMVMSGAGAAMDPSSMMVGGIGDGNSVMQTARIPPPKVHSIQTNYSPNQSQVNMQYSRHPAYSSATLGRTPLPSSLGIHRRPFTTVGASTSIVPPAINPYSSSHSAVGVPTYQHAYDTAGVTLRRPLQQQQSLQQQPHYPSFDNKSNSLPRRRIQSAAAGTLPRSVKWRNDVVGPDSRPQFGMTQMGMAGCGAPGRAFSDVEAEPYNTGRPAMRNNRYNLMNGALTMGGAGLGGRTIADIFSAQEYKNWAGASGEVFFGDQGQGHRSRWMNQGRGASVRSTSLPSKAVLGNAFYPPILHQQQSVDQIQPPCQQSPSRFPPPSVSAAERADILDRLHVSPLTNRRVPLRMAGPGFDVDRVSVQALFGILSVSIVEGKNLRVPDKMHSKQLYVVLEVNEVHRARTGISTLNKNAVDAQFFVYSWHPQLRHRFCHKGSMRLLDAFFVDQLSGNRLFALNLEPRGQLIIKIGFADMAQAFRRLTNPTAPLTASFGVPLERTVQRDHKETPIVLGRLIQEIEDRGVDTPGLYYLCGAVERKNLLKKSLDRDSSNTDLGVCPVPDVNLLTCLVKEFLRELPEPLVPLNIYTMLVDAASVILPSDKDGNQKFILRIVDCLATPNKNTLILVMDHLRNLLASEPHNGLNSNRLTTIFGPLIFCSSSGAGSESTATCSVAPIQPPLGSTTAPSSNYQSSVKVNPLNPQQAGSALKLLLEFWPSRIAVSQAGLPALPTNASTVVATVNQQIAHSTASQPQTVCSSVEEVARQLSTITQPPARAPTLKLRNLSVD</sequence>
<dbReference type="SMART" id="SM00324">
    <property type="entry name" value="RhoGAP"/>
    <property type="match status" value="1"/>
</dbReference>